<accession>A0ABU5IHX0</accession>
<evidence type="ECO:0000313" key="1">
    <source>
        <dbReference type="EMBL" id="MDZ5458090.1"/>
    </source>
</evidence>
<gene>
    <name evidence="1" type="ORF">SM757_16055</name>
</gene>
<keyword evidence="2" id="KW-1185">Reference proteome</keyword>
<dbReference type="EMBL" id="JAXOJX010000025">
    <property type="protein sequence ID" value="MDZ5458090.1"/>
    <property type="molecule type" value="Genomic_DNA"/>
</dbReference>
<reference evidence="1 2" key="1">
    <citation type="submission" date="2023-11" db="EMBL/GenBank/DDBJ databases">
        <title>Draft genome of Azohydromonas lata strain H1 (DSM1123), a polyhydroxyalkanoate producer.</title>
        <authorList>
            <person name="Traversa D."/>
            <person name="D'Addabbo P."/>
            <person name="Pazzani C."/>
            <person name="Manzari C."/>
            <person name="Chiara M."/>
            <person name="Scrascia M."/>
        </authorList>
    </citation>
    <scope>NUCLEOTIDE SEQUENCE [LARGE SCALE GENOMIC DNA]</scope>
    <source>
        <strain evidence="1 2">H1</strain>
    </source>
</reference>
<comment type="caution">
    <text evidence="1">The sequence shown here is derived from an EMBL/GenBank/DDBJ whole genome shotgun (WGS) entry which is preliminary data.</text>
</comment>
<name>A0ABU5IHX0_9BURK</name>
<dbReference type="RefSeq" id="WP_066334044.1">
    <property type="nucleotide sequence ID" value="NZ_JAXOJX010000025.1"/>
</dbReference>
<dbReference type="Proteomes" id="UP001293718">
    <property type="component" value="Unassembled WGS sequence"/>
</dbReference>
<organism evidence="1 2">
    <name type="scientific">Azohydromonas lata</name>
    <dbReference type="NCBI Taxonomy" id="45677"/>
    <lineage>
        <taxon>Bacteria</taxon>
        <taxon>Pseudomonadati</taxon>
        <taxon>Pseudomonadota</taxon>
        <taxon>Betaproteobacteria</taxon>
        <taxon>Burkholderiales</taxon>
        <taxon>Sphaerotilaceae</taxon>
        <taxon>Azohydromonas</taxon>
    </lineage>
</organism>
<proteinExistence type="predicted"/>
<evidence type="ECO:0000313" key="2">
    <source>
        <dbReference type="Proteomes" id="UP001293718"/>
    </source>
</evidence>
<sequence>MHPDLEKIASELDSSDSGQALALRFGLACVEEVAGNLESDEAIAVLERFRACLASFGPESPAELQALSASITKLAASHPGSSSLDGSRHAAVSATYALAKAVNGQSIEAAAYAAYSSVYGYGGYAVSDPDAFSEVHRRQLDRLRALKQQDPPFGS</sequence>
<protein>
    <submittedName>
        <fullName evidence="1">Uncharacterized protein</fullName>
    </submittedName>
</protein>